<evidence type="ECO:0000313" key="1">
    <source>
        <dbReference type="EMBL" id="QEC74921.1"/>
    </source>
</evidence>
<dbReference type="InterPro" id="IPR021866">
    <property type="entry name" value="SpoIIAA-like"/>
</dbReference>
<gene>
    <name evidence="1" type="ORF">FSB76_02780</name>
</gene>
<reference evidence="1 2" key="1">
    <citation type="journal article" date="2013" name="J. Microbiol.">
        <title>Mucilaginibacter ginsenosidivorax sp. nov., with ginsenoside converting activity isolated from sediment.</title>
        <authorList>
            <person name="Kim J.K."/>
            <person name="Choi T.E."/>
            <person name="Liu Q.M."/>
            <person name="Park H.Y."/>
            <person name="Yi T.H."/>
            <person name="Yoon M.H."/>
            <person name="Kim S.C."/>
            <person name="Im W.T."/>
        </authorList>
    </citation>
    <scope>NUCLEOTIDE SEQUENCE [LARGE SCALE GENOMIC DNA]</scope>
    <source>
        <strain evidence="1 2">KHI28</strain>
    </source>
</reference>
<dbReference type="SUPFAM" id="SSF52091">
    <property type="entry name" value="SpoIIaa-like"/>
    <property type="match status" value="1"/>
</dbReference>
<dbReference type="InterPro" id="IPR036513">
    <property type="entry name" value="STAS_dom_sf"/>
</dbReference>
<dbReference type="Gene3D" id="3.40.50.10600">
    <property type="entry name" value="SpoIIaa-like domains"/>
    <property type="match status" value="1"/>
</dbReference>
<accession>A0A5B8VUW9</accession>
<dbReference type="InterPro" id="IPR038396">
    <property type="entry name" value="SpoIIAA-like_sf"/>
</dbReference>
<dbReference type="AlphaFoldDB" id="A0A5B8VUW9"/>
<dbReference type="KEGG" id="mgk:FSB76_02780"/>
<dbReference type="RefSeq" id="WP_147052079.1">
    <property type="nucleotide sequence ID" value="NZ_CP042437.1"/>
</dbReference>
<dbReference type="Pfam" id="PF11964">
    <property type="entry name" value="SpoIIAA-like"/>
    <property type="match status" value="1"/>
</dbReference>
<name>A0A5B8VUW9_9SPHI</name>
<protein>
    <submittedName>
        <fullName evidence="1">STAS/SEC14 domain-containing protein</fullName>
    </submittedName>
</protein>
<dbReference type="EMBL" id="CP042437">
    <property type="protein sequence ID" value="QEC74921.1"/>
    <property type="molecule type" value="Genomic_DNA"/>
</dbReference>
<sequence>MLTHLNYLPKHVLGLHAVGEITNADYEKALEPLLDEHIKQNGRINFLLVLETDIKDFDAGAWCGNIGIGLKYFTKWNKLAMVTDKEGVREFSHLFKYILPGQYKGYTLEELGEAVKWIAEK</sequence>
<organism evidence="1 2">
    <name type="scientific">Mucilaginibacter ginsenosidivorax</name>
    <dbReference type="NCBI Taxonomy" id="862126"/>
    <lineage>
        <taxon>Bacteria</taxon>
        <taxon>Pseudomonadati</taxon>
        <taxon>Bacteroidota</taxon>
        <taxon>Sphingobacteriia</taxon>
        <taxon>Sphingobacteriales</taxon>
        <taxon>Sphingobacteriaceae</taxon>
        <taxon>Mucilaginibacter</taxon>
    </lineage>
</organism>
<keyword evidence="2" id="KW-1185">Reference proteome</keyword>
<dbReference type="OrthoDB" id="555504at2"/>
<evidence type="ECO:0000313" key="2">
    <source>
        <dbReference type="Proteomes" id="UP000321362"/>
    </source>
</evidence>
<dbReference type="Proteomes" id="UP000321362">
    <property type="component" value="Chromosome"/>
</dbReference>
<proteinExistence type="predicted"/>